<dbReference type="InterPro" id="IPR052345">
    <property type="entry name" value="Rad_response_metalloprotease"/>
</dbReference>
<proteinExistence type="predicted"/>
<keyword evidence="3" id="KW-1185">Reference proteome</keyword>
<name>A0ABV9GXN7_9BURK</name>
<dbReference type="Proteomes" id="UP001595967">
    <property type="component" value="Unassembled WGS sequence"/>
</dbReference>
<evidence type="ECO:0000259" key="1">
    <source>
        <dbReference type="Pfam" id="PF06114"/>
    </source>
</evidence>
<evidence type="ECO:0000313" key="2">
    <source>
        <dbReference type="EMBL" id="MFC4621904.1"/>
    </source>
</evidence>
<dbReference type="InterPro" id="IPR010359">
    <property type="entry name" value="IrrE_HExxH"/>
</dbReference>
<dbReference type="EMBL" id="JBHSEW010000005">
    <property type="protein sequence ID" value="MFC4621904.1"/>
    <property type="molecule type" value="Genomic_DNA"/>
</dbReference>
<dbReference type="PANTHER" id="PTHR43236:SF1">
    <property type="entry name" value="BLL7220 PROTEIN"/>
    <property type="match status" value="1"/>
</dbReference>
<dbReference type="Gene3D" id="1.10.10.2910">
    <property type="match status" value="1"/>
</dbReference>
<dbReference type="PANTHER" id="PTHR43236">
    <property type="entry name" value="ANTITOXIN HIGA1"/>
    <property type="match status" value="1"/>
</dbReference>
<dbReference type="RefSeq" id="WP_377725065.1">
    <property type="nucleotide sequence ID" value="NZ_JBHSEW010000005.1"/>
</dbReference>
<dbReference type="Pfam" id="PF06114">
    <property type="entry name" value="Peptidase_M78"/>
    <property type="match status" value="1"/>
</dbReference>
<accession>A0ABV9GXN7</accession>
<evidence type="ECO:0000313" key="3">
    <source>
        <dbReference type="Proteomes" id="UP001595967"/>
    </source>
</evidence>
<reference evidence="3" key="1">
    <citation type="journal article" date="2019" name="Int. J. Syst. Evol. Microbiol.">
        <title>The Global Catalogue of Microorganisms (GCM) 10K type strain sequencing project: providing services to taxonomists for standard genome sequencing and annotation.</title>
        <authorList>
            <consortium name="The Broad Institute Genomics Platform"/>
            <consortium name="The Broad Institute Genome Sequencing Center for Infectious Disease"/>
            <person name="Wu L."/>
            <person name="Ma J."/>
        </authorList>
    </citation>
    <scope>NUCLEOTIDE SEQUENCE [LARGE SCALE GENOMIC DNA]</scope>
    <source>
        <strain evidence="3">JCM 11650</strain>
    </source>
</reference>
<protein>
    <submittedName>
        <fullName evidence="2">ImmA/IrrE family metallo-endopeptidase</fullName>
    </submittedName>
</protein>
<comment type="caution">
    <text evidence="2">The sequence shown here is derived from an EMBL/GenBank/DDBJ whole genome shotgun (WGS) entry which is preliminary data.</text>
</comment>
<gene>
    <name evidence="2" type="ORF">ACFO3A_06695</name>
</gene>
<sequence length="173" mass="19584">MTLLAEGVLRTYWDQTVPVNLAHIAKAMQITVALSELGSACARVELPPQRKPRIVIDRSQPLERQRYGVAHALGHLALHHLRPGGAHTIEVSDSYHCDVQLRIDSEANDFALRLLMPEQALRESLHDLQLGQLEQLALLFQVAPILIKQRMADLDLDWPRTLAQQLRPEVTWD</sequence>
<feature type="domain" description="IrrE N-terminal-like" evidence="1">
    <location>
        <begin position="48"/>
        <end position="150"/>
    </location>
</feature>
<organism evidence="2 3">
    <name type="scientific">Comamonas nitrativorans</name>
    <dbReference type="NCBI Taxonomy" id="108437"/>
    <lineage>
        <taxon>Bacteria</taxon>
        <taxon>Pseudomonadati</taxon>
        <taxon>Pseudomonadota</taxon>
        <taxon>Betaproteobacteria</taxon>
        <taxon>Burkholderiales</taxon>
        <taxon>Comamonadaceae</taxon>
        <taxon>Comamonas</taxon>
    </lineage>
</organism>